<protein>
    <submittedName>
        <fullName evidence="1">Uncharacterized protein</fullName>
    </submittedName>
</protein>
<accession>A0A016QLH4</accession>
<dbReference type="RefSeq" id="WP_034359748.1">
    <property type="nucleotide sequence ID" value="NZ_JHAC01000061.1"/>
</dbReference>
<dbReference type="STRING" id="1476583.DEIPH_ctg064orf0007"/>
<dbReference type="Proteomes" id="UP000020492">
    <property type="component" value="Unassembled WGS sequence"/>
</dbReference>
<keyword evidence="2" id="KW-1185">Reference proteome</keyword>
<reference evidence="1 2" key="1">
    <citation type="submission" date="2014-03" db="EMBL/GenBank/DDBJ databases">
        <title>Draft genome sequence of Deinococcus phoenicis 1P10ME.</title>
        <authorList>
            <person name="Stepanov V.G."/>
            <person name="Vaishampayan P."/>
            <person name="Venkateswaran K."/>
            <person name="Fox G.E."/>
        </authorList>
    </citation>
    <scope>NUCLEOTIDE SEQUENCE [LARGE SCALE GENOMIC DNA]</scope>
    <source>
        <strain evidence="1 2">1P10ME</strain>
    </source>
</reference>
<proteinExistence type="predicted"/>
<comment type="caution">
    <text evidence="1">The sequence shown here is derived from an EMBL/GenBank/DDBJ whole genome shotgun (WGS) entry which is preliminary data.</text>
</comment>
<dbReference type="OrthoDB" id="71690at2"/>
<evidence type="ECO:0000313" key="2">
    <source>
        <dbReference type="Proteomes" id="UP000020492"/>
    </source>
</evidence>
<dbReference type="AlphaFoldDB" id="A0A016QLH4"/>
<evidence type="ECO:0000313" key="1">
    <source>
        <dbReference type="EMBL" id="EYB66846.1"/>
    </source>
</evidence>
<dbReference type="PATRIC" id="fig|1476583.3.peg.3058"/>
<sequence length="88" mass="9328">MDFQTQVEHEGFPAGAQVTTYEEPAGRVFRVTRGAGALEILLTGDAVKIYGEGPTRALVLQRLREAAEAGLPPLEAGGGCVRQVFLGD</sequence>
<gene>
    <name evidence="1" type="ORF">DEIPH_ctg064orf0007</name>
</gene>
<dbReference type="EMBL" id="JHAC01000061">
    <property type="protein sequence ID" value="EYB66846.1"/>
    <property type="molecule type" value="Genomic_DNA"/>
</dbReference>
<organism evidence="1 2">
    <name type="scientific">Deinococcus phoenicis</name>
    <dbReference type="NCBI Taxonomy" id="1476583"/>
    <lineage>
        <taxon>Bacteria</taxon>
        <taxon>Thermotogati</taxon>
        <taxon>Deinococcota</taxon>
        <taxon>Deinococci</taxon>
        <taxon>Deinococcales</taxon>
        <taxon>Deinococcaceae</taxon>
        <taxon>Deinococcus</taxon>
    </lineage>
</organism>
<name>A0A016QLH4_9DEIO</name>